<evidence type="ECO:0000313" key="4">
    <source>
        <dbReference type="EMBL" id="GAB48370.1"/>
    </source>
</evidence>
<keyword evidence="3" id="KW-0560">Oxidoreductase</keyword>
<dbReference type="GO" id="GO:0016020">
    <property type="term" value="C:membrane"/>
    <property type="evidence" value="ECO:0007669"/>
    <property type="project" value="TreeGrafter"/>
</dbReference>
<dbReference type="eggNOG" id="COG1028">
    <property type="taxonomic scope" value="Bacteria"/>
</dbReference>
<dbReference type="EMBL" id="BAFE01000052">
    <property type="protein sequence ID" value="GAB48370.1"/>
    <property type="molecule type" value="Genomic_DNA"/>
</dbReference>
<dbReference type="InterPro" id="IPR036291">
    <property type="entry name" value="NAD(P)-bd_dom_sf"/>
</dbReference>
<evidence type="ECO:0000256" key="1">
    <source>
        <dbReference type="ARBA" id="ARBA00006484"/>
    </source>
</evidence>
<dbReference type="AlphaFoldDB" id="H5URL2"/>
<accession>H5URL2</accession>
<evidence type="ECO:0000313" key="5">
    <source>
        <dbReference type="Proteomes" id="UP000004367"/>
    </source>
</evidence>
<protein>
    <recommendedName>
        <fullName evidence="6">Oxidoreductase</fullName>
    </recommendedName>
</protein>
<name>H5URL2_9MICO</name>
<dbReference type="PANTHER" id="PTHR43490">
    <property type="entry name" value="(+)-NEOMENTHOL DEHYDROGENASE"/>
    <property type="match status" value="1"/>
</dbReference>
<reference evidence="4 5" key="1">
    <citation type="submission" date="2012-02" db="EMBL/GenBank/DDBJ databases">
        <title>Whole genome shotgun sequence of Mobilicoccus pelagius NBRC 104925.</title>
        <authorList>
            <person name="Yoshida Y."/>
            <person name="Hosoyama A."/>
            <person name="Tsuchikane K."/>
            <person name="Katsumata H."/>
            <person name="Yamazaki S."/>
            <person name="Fujita N."/>
        </authorList>
    </citation>
    <scope>NUCLEOTIDE SEQUENCE [LARGE SCALE GENOMIC DNA]</scope>
    <source>
        <strain evidence="4 5">NBRC 104925</strain>
    </source>
</reference>
<dbReference type="Proteomes" id="UP000004367">
    <property type="component" value="Unassembled WGS sequence"/>
</dbReference>
<dbReference type="PANTHER" id="PTHR43490:SF99">
    <property type="entry name" value="SHORT-CHAIN DEHYDROGENASE_REDUCTASE"/>
    <property type="match status" value="1"/>
</dbReference>
<evidence type="ECO:0008006" key="6">
    <source>
        <dbReference type="Google" id="ProtNLM"/>
    </source>
</evidence>
<evidence type="ECO:0000256" key="3">
    <source>
        <dbReference type="ARBA" id="ARBA00023002"/>
    </source>
</evidence>
<dbReference type="GO" id="GO:0016491">
    <property type="term" value="F:oxidoreductase activity"/>
    <property type="evidence" value="ECO:0007669"/>
    <property type="project" value="UniProtKB-KW"/>
</dbReference>
<dbReference type="InterPro" id="IPR002347">
    <property type="entry name" value="SDR_fam"/>
</dbReference>
<dbReference type="Gene3D" id="3.40.50.720">
    <property type="entry name" value="NAD(P)-binding Rossmann-like Domain"/>
    <property type="match status" value="1"/>
</dbReference>
<dbReference type="STRING" id="1089455.MOPEL_073_00100"/>
<proteinExistence type="inferred from homology"/>
<dbReference type="Pfam" id="PF00106">
    <property type="entry name" value="adh_short"/>
    <property type="match status" value="1"/>
</dbReference>
<dbReference type="SUPFAM" id="SSF51735">
    <property type="entry name" value="NAD(P)-binding Rossmann-fold domains"/>
    <property type="match status" value="1"/>
</dbReference>
<comment type="caution">
    <text evidence="4">The sequence shown here is derived from an EMBL/GenBank/DDBJ whole genome shotgun (WGS) entry which is preliminary data.</text>
</comment>
<gene>
    <name evidence="4" type="ORF">MOPEL_073_00100</name>
</gene>
<sequence>MSTRIALITGAYKGIGLETARQLGARGMTVLLGSRNVGRDTEAERTLREQGIDAHTVPLEVGIRAVHAGAEPSAHLATLPDGGPAGTLYRCRSTREGDGGYEELPW</sequence>
<keyword evidence="2" id="KW-0521">NADP</keyword>
<comment type="similarity">
    <text evidence="1">Belongs to the short-chain dehydrogenases/reductases (SDR) family.</text>
</comment>
<dbReference type="RefSeq" id="WP_009482268.1">
    <property type="nucleotide sequence ID" value="NZ_BAFE01000052.1"/>
</dbReference>
<organism evidence="4 5">
    <name type="scientific">Mobilicoccus pelagius NBRC 104925</name>
    <dbReference type="NCBI Taxonomy" id="1089455"/>
    <lineage>
        <taxon>Bacteria</taxon>
        <taxon>Bacillati</taxon>
        <taxon>Actinomycetota</taxon>
        <taxon>Actinomycetes</taxon>
        <taxon>Micrococcales</taxon>
        <taxon>Dermatophilaceae</taxon>
        <taxon>Mobilicoccus</taxon>
    </lineage>
</organism>
<keyword evidence="5" id="KW-1185">Reference proteome</keyword>
<dbReference type="OrthoDB" id="9781117at2"/>
<evidence type="ECO:0000256" key="2">
    <source>
        <dbReference type="ARBA" id="ARBA00022857"/>
    </source>
</evidence>